<accession>A0ABR7G5M1</accession>
<reference evidence="1 2" key="1">
    <citation type="submission" date="2020-08" db="EMBL/GenBank/DDBJ databases">
        <title>Genome public.</title>
        <authorList>
            <person name="Liu C."/>
            <person name="Sun Q."/>
        </authorList>
    </citation>
    <scope>NUCLEOTIDE SEQUENCE [LARGE SCALE GENOMIC DNA]</scope>
    <source>
        <strain evidence="1 2">NSJ-13</strain>
    </source>
</reference>
<dbReference type="RefSeq" id="WP_186864618.1">
    <property type="nucleotide sequence ID" value="NZ_JACOPE010000001.1"/>
</dbReference>
<dbReference type="Proteomes" id="UP000631576">
    <property type="component" value="Unassembled WGS sequence"/>
</dbReference>
<comment type="caution">
    <text evidence="1">The sequence shown here is derived from an EMBL/GenBank/DDBJ whole genome shotgun (WGS) entry which is preliminary data.</text>
</comment>
<gene>
    <name evidence="1" type="ORF">H8S40_03995</name>
</gene>
<sequence>MTTPAYDECYLDSMIKKHRYLFKLIGRYCEDNAFDIIDQYLCCEYRKRMDEGNPLYLNKTPKQILGEMGIEVGLVSDISEVYDEFILAWMADIYTYMQWKYAIPSAKIGEKIKAKDLYHKYNPLHEASLENAVEKLKKIYDL</sequence>
<keyword evidence="2" id="KW-1185">Reference proteome</keyword>
<name>A0ABR7G5M1_9FIRM</name>
<proteinExistence type="predicted"/>
<protein>
    <submittedName>
        <fullName evidence="1">Uncharacterized protein</fullName>
    </submittedName>
</protein>
<organism evidence="1 2">
    <name type="scientific">Ruminococcus hominis</name>
    <dbReference type="NCBI Taxonomy" id="2763065"/>
    <lineage>
        <taxon>Bacteria</taxon>
        <taxon>Bacillati</taxon>
        <taxon>Bacillota</taxon>
        <taxon>Clostridia</taxon>
        <taxon>Eubacteriales</taxon>
        <taxon>Oscillospiraceae</taxon>
        <taxon>Ruminococcus</taxon>
    </lineage>
</organism>
<dbReference type="EMBL" id="JACOPE010000001">
    <property type="protein sequence ID" value="MBC5682737.1"/>
    <property type="molecule type" value="Genomic_DNA"/>
</dbReference>
<evidence type="ECO:0000313" key="2">
    <source>
        <dbReference type="Proteomes" id="UP000631576"/>
    </source>
</evidence>
<evidence type="ECO:0000313" key="1">
    <source>
        <dbReference type="EMBL" id="MBC5682737.1"/>
    </source>
</evidence>